<evidence type="ECO:0008006" key="4">
    <source>
        <dbReference type="Google" id="ProtNLM"/>
    </source>
</evidence>
<reference evidence="2 3" key="1">
    <citation type="submission" date="2020-08" db="EMBL/GenBank/DDBJ databases">
        <title>Fungal Genomes of the International Space Station.</title>
        <authorList>
            <person name="Seuylemezian A."/>
            <person name="Singh N.K."/>
            <person name="Wood J."/>
            <person name="Venkateswaran K."/>
        </authorList>
    </citation>
    <scope>NUCLEOTIDE SEQUENCE [LARGE SCALE GENOMIC DNA]</scope>
    <source>
        <strain evidence="2 3">S/N-304-OC-R4</strain>
    </source>
</reference>
<evidence type="ECO:0000313" key="2">
    <source>
        <dbReference type="EMBL" id="MBY0203765.1"/>
    </source>
</evidence>
<comment type="caution">
    <text evidence="2">The sequence shown here is derived from an EMBL/GenBank/DDBJ whole genome shotgun (WGS) entry which is preliminary data.</text>
</comment>
<dbReference type="Proteomes" id="UP000706031">
    <property type="component" value="Unassembled WGS sequence"/>
</dbReference>
<gene>
    <name evidence="2" type="ORF">H7T88_11130</name>
</gene>
<feature type="transmembrane region" description="Helical" evidence="1">
    <location>
        <begin position="352"/>
        <end position="372"/>
    </location>
</feature>
<evidence type="ECO:0000313" key="3">
    <source>
        <dbReference type="Proteomes" id="UP000706031"/>
    </source>
</evidence>
<protein>
    <recommendedName>
        <fullName evidence="4">DUF3324 domain-containing protein</fullName>
    </recommendedName>
</protein>
<proteinExistence type="predicted"/>
<keyword evidence="1" id="KW-1133">Transmembrane helix</keyword>
<sequence length="398" mass="44556">MSTKWQQWLLVAILTGLSGLSSLYLITSTALAQPDQLQWSESSIKVWNNGAKVQSKLNRNGSLQINTSTEELQKGYYSAYVYELQNRDWSGYSELRFSIRSDSDQTLPLNVVITRTDQSALTVADQRNVILIPKATKEPKLVHPVDGLIRLEPGFEGEVRVPFSSLMVRNHAATVGRVTPEKMLSWGITMTTTENAQLNYRVGNIKLVPRKEAVAENQLSSVMIKGDERVVKPVAGESVATYTVSGLQARASKALETPEVEVNFQLAHPVQGVTITTGGLLTIGTDAAKTDSVTIRALVDQKWNLDYNVKLDRSTAMQMKEADGTPRFIPSPDQVPKVLEPSTVWLQPWMEWMIRIGLLLIGLAVVIPYWLWRKLQHGSQAGKQRSMNHRRSKRIFKM</sequence>
<name>A0ABS7KI18_9BACL</name>
<dbReference type="RefSeq" id="WP_221788484.1">
    <property type="nucleotide sequence ID" value="NZ_JACLIC010000018.1"/>
</dbReference>
<dbReference type="EMBL" id="JACLIC010000018">
    <property type="protein sequence ID" value="MBY0203765.1"/>
    <property type="molecule type" value="Genomic_DNA"/>
</dbReference>
<evidence type="ECO:0000256" key="1">
    <source>
        <dbReference type="SAM" id="Phobius"/>
    </source>
</evidence>
<accession>A0ABS7KI18</accession>
<keyword evidence="3" id="KW-1185">Reference proteome</keyword>
<keyword evidence="1" id="KW-0812">Transmembrane</keyword>
<organism evidence="2 3">
    <name type="scientific">Paenibacillus cucumis</name>
    <name type="common">ex Kampfer et al. 2016</name>
    <dbReference type="NCBI Taxonomy" id="1776858"/>
    <lineage>
        <taxon>Bacteria</taxon>
        <taxon>Bacillati</taxon>
        <taxon>Bacillota</taxon>
        <taxon>Bacilli</taxon>
        <taxon>Bacillales</taxon>
        <taxon>Paenibacillaceae</taxon>
        <taxon>Paenibacillus</taxon>
    </lineage>
</organism>
<keyword evidence="1" id="KW-0472">Membrane</keyword>